<gene>
    <name evidence="9" type="ORF">H9659_12930</name>
</gene>
<dbReference type="PANTHER" id="PTHR33908">
    <property type="entry name" value="MANNOSYLTRANSFERASE YKCB-RELATED"/>
    <property type="match status" value="1"/>
</dbReference>
<evidence type="ECO:0000256" key="2">
    <source>
        <dbReference type="ARBA" id="ARBA00022475"/>
    </source>
</evidence>
<comment type="subcellular location">
    <subcellularLocation>
        <location evidence="1">Cell membrane</location>
        <topology evidence="1">Multi-pass membrane protein</topology>
    </subcellularLocation>
</comment>
<evidence type="ECO:0000256" key="4">
    <source>
        <dbReference type="ARBA" id="ARBA00022679"/>
    </source>
</evidence>
<evidence type="ECO:0000313" key="10">
    <source>
        <dbReference type="Proteomes" id="UP000659496"/>
    </source>
</evidence>
<reference evidence="9 10" key="1">
    <citation type="submission" date="2020-08" db="EMBL/GenBank/DDBJ databases">
        <title>A Genomic Blueprint of the Chicken Gut Microbiome.</title>
        <authorList>
            <person name="Gilroy R."/>
            <person name="Ravi A."/>
            <person name="Getino M."/>
            <person name="Pursley I."/>
            <person name="Horton D.L."/>
            <person name="Alikhan N.-F."/>
            <person name="Baker D."/>
            <person name="Gharbi K."/>
            <person name="Hall N."/>
            <person name="Watson M."/>
            <person name="Adriaenssens E.M."/>
            <person name="Foster-Nyarko E."/>
            <person name="Jarju S."/>
            <person name="Secka A."/>
            <person name="Antonio M."/>
            <person name="Oren A."/>
            <person name="Chaudhuri R."/>
            <person name="La Ragione R.M."/>
            <person name="Hildebrand F."/>
            <person name="Pallen M.J."/>
        </authorList>
    </citation>
    <scope>NUCLEOTIDE SEQUENCE [LARGE SCALE GENOMIC DNA]</scope>
    <source>
        <strain evidence="9 10">Sa3CUA8</strain>
    </source>
</reference>
<name>A0ABR8PM34_9BACL</name>
<evidence type="ECO:0000256" key="6">
    <source>
        <dbReference type="ARBA" id="ARBA00022989"/>
    </source>
</evidence>
<keyword evidence="6 8" id="KW-1133">Transmembrane helix</keyword>
<evidence type="ECO:0000256" key="3">
    <source>
        <dbReference type="ARBA" id="ARBA00022676"/>
    </source>
</evidence>
<keyword evidence="4" id="KW-0808">Transferase</keyword>
<feature type="transmembrane region" description="Helical" evidence="8">
    <location>
        <begin position="87"/>
        <end position="105"/>
    </location>
</feature>
<accession>A0ABR8PM34</accession>
<feature type="transmembrane region" description="Helical" evidence="8">
    <location>
        <begin position="169"/>
        <end position="198"/>
    </location>
</feature>
<dbReference type="PANTHER" id="PTHR33908:SF11">
    <property type="entry name" value="MEMBRANE PROTEIN"/>
    <property type="match status" value="1"/>
</dbReference>
<feature type="transmembrane region" description="Helical" evidence="8">
    <location>
        <begin position="347"/>
        <end position="365"/>
    </location>
</feature>
<feature type="transmembrane region" description="Helical" evidence="8">
    <location>
        <begin position="136"/>
        <end position="157"/>
    </location>
</feature>
<dbReference type="RefSeq" id="WP_191691228.1">
    <property type="nucleotide sequence ID" value="NZ_JACSQY010000011.1"/>
</dbReference>
<evidence type="ECO:0000256" key="1">
    <source>
        <dbReference type="ARBA" id="ARBA00004651"/>
    </source>
</evidence>
<sequence>MNWKSILMYGTIFVAALTALFAYLLAVQVPFMNITPDGQLYYNMAENLLEGNGLINQVRVEEIIVPPLFAIILSVFAFLFKSETSFFVFQYILYGMNAILVAAIAKNFFKNNASALIVGLLYAVQTVLIRNGPQFLLTETIFITLILISVLLLKKWIDSEGSIKNAGYLIVFISFTLLFRPHLMFMFVLLGMLLLYYVWKDKKKLLIVLFGLVPIGLLMVNGMYNQHLHGEYVTLENYSGQNLYIANNPSTKVDFFATTIQEEFVEPYFYTLSEKSLPERSIILKERAKEYMLSHPVETLKNVIGKMVLFFQPLDTVDLLSMILSGVGLVAAIIFDKKRRLLHLSMLIYMIGFTSLTALGLLIGGQRYRAPLAPVYLLYIGFLPVLIARRGRSTWTTPNSDTSQKTLHIE</sequence>
<keyword evidence="2" id="KW-1003">Cell membrane</keyword>
<dbReference type="InterPro" id="IPR050297">
    <property type="entry name" value="LipidA_mod_glycosyltrf_83"/>
</dbReference>
<keyword evidence="10" id="KW-1185">Reference proteome</keyword>
<keyword evidence="5 8" id="KW-0812">Transmembrane</keyword>
<dbReference type="Proteomes" id="UP000659496">
    <property type="component" value="Unassembled WGS sequence"/>
</dbReference>
<feature type="transmembrane region" description="Helical" evidence="8">
    <location>
        <begin position="317"/>
        <end position="335"/>
    </location>
</feature>
<keyword evidence="3" id="KW-0328">Glycosyltransferase</keyword>
<evidence type="ECO:0000313" key="9">
    <source>
        <dbReference type="EMBL" id="MBD7909233.1"/>
    </source>
</evidence>
<keyword evidence="7 8" id="KW-0472">Membrane</keyword>
<evidence type="ECO:0000256" key="8">
    <source>
        <dbReference type="SAM" id="Phobius"/>
    </source>
</evidence>
<feature type="transmembrane region" description="Helical" evidence="8">
    <location>
        <begin position="63"/>
        <end position="80"/>
    </location>
</feature>
<evidence type="ECO:0000256" key="7">
    <source>
        <dbReference type="ARBA" id="ARBA00023136"/>
    </source>
</evidence>
<dbReference type="EMBL" id="JACSQY010000011">
    <property type="protein sequence ID" value="MBD7909233.1"/>
    <property type="molecule type" value="Genomic_DNA"/>
</dbReference>
<evidence type="ECO:0000256" key="5">
    <source>
        <dbReference type="ARBA" id="ARBA00022692"/>
    </source>
</evidence>
<comment type="caution">
    <text evidence="9">The sequence shown here is derived from an EMBL/GenBank/DDBJ whole genome shotgun (WGS) entry which is preliminary data.</text>
</comment>
<protein>
    <submittedName>
        <fullName evidence="9">Glycosyltransferase family 39 protein</fullName>
    </submittedName>
</protein>
<proteinExistence type="predicted"/>
<organism evidence="9 10">
    <name type="scientific">Sporosarcina gallistercoris</name>
    <dbReference type="NCBI Taxonomy" id="2762245"/>
    <lineage>
        <taxon>Bacteria</taxon>
        <taxon>Bacillati</taxon>
        <taxon>Bacillota</taxon>
        <taxon>Bacilli</taxon>
        <taxon>Bacillales</taxon>
        <taxon>Caryophanaceae</taxon>
        <taxon>Sporosarcina</taxon>
    </lineage>
</organism>
<feature type="transmembrane region" description="Helical" evidence="8">
    <location>
        <begin position="205"/>
        <end position="224"/>
    </location>
</feature>
<feature type="transmembrane region" description="Helical" evidence="8">
    <location>
        <begin position="371"/>
        <end position="388"/>
    </location>
</feature>
<feature type="transmembrane region" description="Helical" evidence="8">
    <location>
        <begin position="111"/>
        <end position="129"/>
    </location>
</feature>